<proteinExistence type="predicted"/>
<dbReference type="PROSITE" id="PS51257">
    <property type="entry name" value="PROKAR_LIPOPROTEIN"/>
    <property type="match status" value="1"/>
</dbReference>
<accession>A0ABP9HAI5</accession>
<protein>
    <recommendedName>
        <fullName evidence="4">DUF1735 domain-containing protein</fullName>
    </recommendedName>
</protein>
<keyword evidence="3" id="KW-1185">Reference proteome</keyword>
<sequence>MKKIINIFLILFSVVLFQSCEDDQFESTLDYVTFSNTEYQSAIDPGSTASKDIIVYSNNISSSDRVFNLSVDLDNTSGDSGSYTLPESVTIPANSNEGVFSIQLADVNLDCSNDLVFMLLPSEGITNGNSSTLTYYQKPSSSCVSEVSGTLDFIFDDFASEISYEILDVEGNVVISGPDSSFSDGDTSTTIPVTLCLGRCYSLVVYDSFGDGLADPGEFSLTIDGTEYASGSGDFGDSDSSIFQVL</sequence>
<comment type="caution">
    <text evidence="2">The sequence shown here is derived from an EMBL/GenBank/DDBJ whole genome shotgun (WGS) entry which is preliminary data.</text>
</comment>
<organism evidence="2 3">
    <name type="scientific">Algibacter aquimarinus</name>
    <dbReference type="NCBI Taxonomy" id="1136748"/>
    <lineage>
        <taxon>Bacteria</taxon>
        <taxon>Pseudomonadati</taxon>
        <taxon>Bacteroidota</taxon>
        <taxon>Flavobacteriia</taxon>
        <taxon>Flavobacteriales</taxon>
        <taxon>Flavobacteriaceae</taxon>
        <taxon>Algibacter</taxon>
    </lineage>
</organism>
<evidence type="ECO:0008006" key="4">
    <source>
        <dbReference type="Google" id="ProtNLM"/>
    </source>
</evidence>
<evidence type="ECO:0000313" key="2">
    <source>
        <dbReference type="EMBL" id="GAA4965476.1"/>
    </source>
</evidence>
<keyword evidence="1" id="KW-0732">Signal</keyword>
<feature type="signal peptide" evidence="1">
    <location>
        <begin position="1"/>
        <end position="18"/>
    </location>
</feature>
<feature type="chain" id="PRO_5046576953" description="DUF1735 domain-containing protein" evidence="1">
    <location>
        <begin position="19"/>
        <end position="246"/>
    </location>
</feature>
<evidence type="ECO:0000256" key="1">
    <source>
        <dbReference type="SAM" id="SignalP"/>
    </source>
</evidence>
<dbReference type="EMBL" id="BAABJK010000004">
    <property type="protein sequence ID" value="GAA4965476.1"/>
    <property type="molecule type" value="Genomic_DNA"/>
</dbReference>
<evidence type="ECO:0000313" key="3">
    <source>
        <dbReference type="Proteomes" id="UP001501692"/>
    </source>
</evidence>
<gene>
    <name evidence="2" type="ORF">GCM10023315_13110</name>
</gene>
<reference evidence="3" key="1">
    <citation type="journal article" date="2019" name="Int. J. Syst. Evol. Microbiol.">
        <title>The Global Catalogue of Microorganisms (GCM) 10K type strain sequencing project: providing services to taxonomists for standard genome sequencing and annotation.</title>
        <authorList>
            <consortium name="The Broad Institute Genomics Platform"/>
            <consortium name="The Broad Institute Genome Sequencing Center for Infectious Disease"/>
            <person name="Wu L."/>
            <person name="Ma J."/>
        </authorList>
    </citation>
    <scope>NUCLEOTIDE SEQUENCE [LARGE SCALE GENOMIC DNA]</scope>
    <source>
        <strain evidence="3">JCM 18287</strain>
    </source>
</reference>
<dbReference type="RefSeq" id="WP_345166016.1">
    <property type="nucleotide sequence ID" value="NZ_BAABJK010000004.1"/>
</dbReference>
<name>A0ABP9HAI5_9FLAO</name>
<dbReference type="Proteomes" id="UP001501692">
    <property type="component" value="Unassembled WGS sequence"/>
</dbReference>